<gene>
    <name evidence="3" type="ORF">GIY30_00210</name>
</gene>
<protein>
    <submittedName>
        <fullName evidence="3">NAD-dependent epimerase/dehydratase family protein</fullName>
    </submittedName>
</protein>
<evidence type="ECO:0000259" key="2">
    <source>
        <dbReference type="Pfam" id="PF01370"/>
    </source>
</evidence>
<keyword evidence="1" id="KW-0812">Transmembrane</keyword>
<reference evidence="3 4" key="1">
    <citation type="submission" date="2019-11" db="EMBL/GenBank/DDBJ databases">
        <title>Gordonia sp. nov., a novel actinobacterium isolated from mangrove soil in Hainan.</title>
        <authorList>
            <person name="Huang X."/>
            <person name="Xie Y."/>
            <person name="Chu X."/>
            <person name="Xiao K."/>
        </authorList>
    </citation>
    <scope>NUCLEOTIDE SEQUENCE [LARGE SCALE GENOMIC DNA]</scope>
    <source>
        <strain evidence="3 4">HNM0687</strain>
    </source>
</reference>
<dbReference type="InterPro" id="IPR001509">
    <property type="entry name" value="Epimerase_deHydtase"/>
</dbReference>
<name>A0A6L7GIW6_9ACTN</name>
<dbReference type="SUPFAM" id="SSF51735">
    <property type="entry name" value="NAD(P)-binding Rossmann-fold domains"/>
    <property type="match status" value="1"/>
</dbReference>
<feature type="domain" description="NAD-dependent epimerase/dehydratase" evidence="2">
    <location>
        <begin position="185"/>
        <end position="291"/>
    </location>
</feature>
<comment type="caution">
    <text evidence="3">The sequence shown here is derived from an EMBL/GenBank/DDBJ whole genome shotgun (WGS) entry which is preliminary data.</text>
</comment>
<dbReference type="AlphaFoldDB" id="A0A6L7GIW6"/>
<dbReference type="PANTHER" id="PTHR43245">
    <property type="entry name" value="BIFUNCTIONAL POLYMYXIN RESISTANCE PROTEIN ARNA"/>
    <property type="match status" value="1"/>
</dbReference>
<evidence type="ECO:0000313" key="4">
    <source>
        <dbReference type="Proteomes" id="UP000475545"/>
    </source>
</evidence>
<keyword evidence="1" id="KW-1133">Transmembrane helix</keyword>
<evidence type="ECO:0000256" key="1">
    <source>
        <dbReference type="SAM" id="Phobius"/>
    </source>
</evidence>
<keyword evidence="4" id="KW-1185">Reference proteome</keyword>
<proteinExistence type="predicted"/>
<evidence type="ECO:0000313" key="3">
    <source>
        <dbReference type="EMBL" id="MXP19786.1"/>
    </source>
</evidence>
<feature type="transmembrane region" description="Helical" evidence="1">
    <location>
        <begin position="21"/>
        <end position="39"/>
    </location>
</feature>
<dbReference type="EMBL" id="WMBR01000001">
    <property type="protein sequence ID" value="MXP19786.1"/>
    <property type="molecule type" value="Genomic_DNA"/>
</dbReference>
<dbReference type="InterPro" id="IPR050177">
    <property type="entry name" value="Lipid_A_modif_metabolic_enz"/>
</dbReference>
<dbReference type="PANTHER" id="PTHR43245:SF13">
    <property type="entry name" value="UDP-D-APIOSE_UDP-D-XYLOSE SYNTHASE 2"/>
    <property type="match status" value="1"/>
</dbReference>
<dbReference type="Gene3D" id="3.40.50.720">
    <property type="entry name" value="NAD(P)-binding Rossmann-like Domain"/>
    <property type="match status" value="1"/>
</dbReference>
<dbReference type="Pfam" id="PF01370">
    <property type="entry name" value="Epimerase"/>
    <property type="match status" value="2"/>
</dbReference>
<accession>A0A6L7GIW6</accession>
<dbReference type="InterPro" id="IPR036291">
    <property type="entry name" value="NAD(P)-bd_dom_sf"/>
</dbReference>
<feature type="domain" description="NAD-dependent epimerase/dehydratase" evidence="2">
    <location>
        <begin position="22"/>
        <end position="144"/>
    </location>
</feature>
<dbReference type="Proteomes" id="UP000475545">
    <property type="component" value="Unassembled WGS sequence"/>
</dbReference>
<keyword evidence="1" id="KW-0472">Membrane</keyword>
<organism evidence="3 4">
    <name type="scientific">Gordonia mangrovi</name>
    <dbReference type="NCBI Taxonomy" id="2665643"/>
    <lineage>
        <taxon>Bacteria</taxon>
        <taxon>Bacillati</taxon>
        <taxon>Actinomycetota</taxon>
        <taxon>Actinomycetes</taxon>
        <taxon>Mycobacteriales</taxon>
        <taxon>Gordoniaceae</taxon>
        <taxon>Gordonia</taxon>
    </lineage>
</organism>
<sequence>MPLRGCRSRRRRRARGHLVTRVLVTGAAGFIGSRIVALLRGQGIDTLAVDAMIPEAHGRSPAIPDGVTRADVTAVDTMADLLDGVDVVCHQAAMVGMGVTAADAPLYARHNDLGTAAVLAAMHRRGCDRLVLASSMVVYGSGSLRTVDGEPVDQPPARDSAHTDAGDFEYRTRDGRLISWELTGEDAPLRPASLYAASKVAQEHYARAWSVATGGSVVALRYHNVYGPGMPRDTPYAGVASIFRSRLAAGQSPLVFEDGGQMRDFVHVDDVARANCVAIDADTRGFAAVNVCSGQPISIGEVADVLARRVGGPSPVVTGEVRPGDIRHIVADPARARELLGFTARIGPEQGLAEFATAPLRSSAC</sequence>